<evidence type="ECO:0000313" key="1">
    <source>
        <dbReference type="EMBL" id="MFC4603942.1"/>
    </source>
</evidence>
<comment type="caution">
    <text evidence="1">The sequence shown here is derived from an EMBL/GenBank/DDBJ whole genome shotgun (WGS) entry which is preliminary data.</text>
</comment>
<keyword evidence="2" id="KW-1185">Reference proteome</keyword>
<proteinExistence type="predicted"/>
<accession>A0ABV9FQ45</accession>
<organism evidence="1 2">
    <name type="scientific">Rhodococcus kronopolitis</name>
    <dbReference type="NCBI Taxonomy" id="1460226"/>
    <lineage>
        <taxon>Bacteria</taxon>
        <taxon>Bacillati</taxon>
        <taxon>Actinomycetota</taxon>
        <taxon>Actinomycetes</taxon>
        <taxon>Mycobacteriales</taxon>
        <taxon>Nocardiaceae</taxon>
        <taxon>Rhodococcus</taxon>
    </lineage>
</organism>
<dbReference type="RefSeq" id="WP_378416912.1">
    <property type="nucleotide sequence ID" value="NZ_JBHSFO010000004.1"/>
</dbReference>
<dbReference type="EMBL" id="JBHSFO010000004">
    <property type="protein sequence ID" value="MFC4603942.1"/>
    <property type="molecule type" value="Genomic_DNA"/>
</dbReference>
<sequence length="159" mass="16785">MWPQAWPVAARTIADATELAVAAVVAQDPEAFEEQAGRLGGLDFEQVGAVHSAMIREVLERLHPDGLTGDDVQAVLERCARSAVAWVPGLEPAVLAVVLTGSLGVSDPEEDARRIGAVAFVRGAVLVLADLLAAAKEPAREYLLRAIGEIARAETVEMP</sequence>
<reference evidence="2" key="1">
    <citation type="journal article" date="2019" name="Int. J. Syst. Evol. Microbiol.">
        <title>The Global Catalogue of Microorganisms (GCM) 10K type strain sequencing project: providing services to taxonomists for standard genome sequencing and annotation.</title>
        <authorList>
            <consortium name="The Broad Institute Genomics Platform"/>
            <consortium name="The Broad Institute Genome Sequencing Center for Infectious Disease"/>
            <person name="Wu L."/>
            <person name="Ma J."/>
        </authorList>
    </citation>
    <scope>NUCLEOTIDE SEQUENCE [LARGE SCALE GENOMIC DNA]</scope>
    <source>
        <strain evidence="2">CCUG 54520</strain>
    </source>
</reference>
<name>A0ABV9FQ45_9NOCA</name>
<gene>
    <name evidence="1" type="ORF">ACFO6S_09635</name>
</gene>
<dbReference type="Proteomes" id="UP001595914">
    <property type="component" value="Unassembled WGS sequence"/>
</dbReference>
<evidence type="ECO:0008006" key="3">
    <source>
        <dbReference type="Google" id="ProtNLM"/>
    </source>
</evidence>
<protein>
    <recommendedName>
        <fullName evidence="3">TetR family transcriptional regulator</fullName>
    </recommendedName>
</protein>
<evidence type="ECO:0000313" key="2">
    <source>
        <dbReference type="Proteomes" id="UP001595914"/>
    </source>
</evidence>